<evidence type="ECO:0000313" key="9">
    <source>
        <dbReference type="Proteomes" id="UP000079169"/>
    </source>
</evidence>
<dbReference type="GO" id="GO:0005509">
    <property type="term" value="F:calcium ion binding"/>
    <property type="evidence" value="ECO:0007669"/>
    <property type="project" value="UniProtKB-UniRule"/>
</dbReference>
<proteinExistence type="predicted"/>
<dbReference type="PROSITE" id="PS50268">
    <property type="entry name" value="CADHERIN_2"/>
    <property type="match status" value="1"/>
</dbReference>
<dbReference type="InterPro" id="IPR002126">
    <property type="entry name" value="Cadherin-like_dom"/>
</dbReference>
<dbReference type="PANTHER" id="PTHR24026:SF126">
    <property type="entry name" value="PROTOCADHERIN FAT 4"/>
    <property type="match status" value="1"/>
</dbReference>
<gene>
    <name evidence="10" type="primary">LOC103507968</name>
</gene>
<keyword evidence="5" id="KW-1133">Transmembrane helix</keyword>
<evidence type="ECO:0000259" key="8">
    <source>
        <dbReference type="PROSITE" id="PS50268"/>
    </source>
</evidence>
<keyword evidence="9" id="KW-1185">Reference proteome</keyword>
<dbReference type="PANTHER" id="PTHR24026">
    <property type="entry name" value="FAT ATYPICAL CADHERIN-RELATED"/>
    <property type="match status" value="1"/>
</dbReference>
<evidence type="ECO:0000256" key="3">
    <source>
        <dbReference type="ARBA" id="ARBA00022737"/>
    </source>
</evidence>
<evidence type="ECO:0000256" key="2">
    <source>
        <dbReference type="ARBA" id="ARBA00022692"/>
    </source>
</evidence>
<dbReference type="AlphaFoldDB" id="A0A3Q0IUX0"/>
<keyword evidence="6" id="KW-0472">Membrane</keyword>
<protein>
    <submittedName>
        <fullName evidence="10">Protein dachsous-like</fullName>
    </submittedName>
</protein>
<dbReference type="STRING" id="121845.A0A3Q0IUX0"/>
<dbReference type="GO" id="GO:0005886">
    <property type="term" value="C:plasma membrane"/>
    <property type="evidence" value="ECO:0007669"/>
    <property type="project" value="UniProtKB-SubCell"/>
</dbReference>
<keyword evidence="4 7" id="KW-0106">Calcium</keyword>
<feature type="domain" description="Cadherin" evidence="8">
    <location>
        <begin position="5"/>
        <end position="47"/>
    </location>
</feature>
<dbReference type="InterPro" id="IPR020894">
    <property type="entry name" value="Cadherin_CS"/>
</dbReference>
<accession>A0A3Q0IUX0</accession>
<comment type="subcellular location">
    <subcellularLocation>
        <location evidence="1">Membrane</location>
    </subcellularLocation>
</comment>
<dbReference type="InterPro" id="IPR015919">
    <property type="entry name" value="Cadherin-like_sf"/>
</dbReference>
<organism evidence="9 10">
    <name type="scientific">Diaphorina citri</name>
    <name type="common">Asian citrus psyllid</name>
    <dbReference type="NCBI Taxonomy" id="121845"/>
    <lineage>
        <taxon>Eukaryota</taxon>
        <taxon>Metazoa</taxon>
        <taxon>Ecdysozoa</taxon>
        <taxon>Arthropoda</taxon>
        <taxon>Hexapoda</taxon>
        <taxon>Insecta</taxon>
        <taxon>Pterygota</taxon>
        <taxon>Neoptera</taxon>
        <taxon>Paraneoptera</taxon>
        <taxon>Hemiptera</taxon>
        <taxon>Sternorrhyncha</taxon>
        <taxon>Psylloidea</taxon>
        <taxon>Psyllidae</taxon>
        <taxon>Diaphorininae</taxon>
        <taxon>Diaphorina</taxon>
    </lineage>
</organism>
<keyword evidence="3" id="KW-0677">Repeat</keyword>
<dbReference type="PaxDb" id="121845-A0A3Q0IUX0"/>
<name>A0A3Q0IUX0_DIACI</name>
<evidence type="ECO:0000256" key="7">
    <source>
        <dbReference type="PROSITE-ProRule" id="PRU00043"/>
    </source>
</evidence>
<dbReference type="Proteomes" id="UP000079169">
    <property type="component" value="Unplaced"/>
</dbReference>
<dbReference type="GeneID" id="103507968"/>
<reference evidence="10" key="1">
    <citation type="submission" date="2025-08" db="UniProtKB">
        <authorList>
            <consortium name="RefSeq"/>
        </authorList>
    </citation>
    <scope>IDENTIFICATION</scope>
</reference>
<dbReference type="PRINTS" id="PR00205">
    <property type="entry name" value="CADHERIN"/>
</dbReference>
<sequence>MKSNVDCETDPVPKLTVIATDNGVPALSSSATVLVTIHDVNDNEPIFDQSFYNVTIPENKPKGSCILKVRTS</sequence>
<dbReference type="SUPFAM" id="SSF49313">
    <property type="entry name" value="Cadherin-like"/>
    <property type="match status" value="1"/>
</dbReference>
<dbReference type="GO" id="GO:0007156">
    <property type="term" value="P:homophilic cell adhesion via plasma membrane adhesion molecules"/>
    <property type="evidence" value="ECO:0007669"/>
    <property type="project" value="InterPro"/>
</dbReference>
<evidence type="ECO:0000256" key="4">
    <source>
        <dbReference type="ARBA" id="ARBA00022837"/>
    </source>
</evidence>
<dbReference type="CDD" id="cd11304">
    <property type="entry name" value="Cadherin_repeat"/>
    <property type="match status" value="1"/>
</dbReference>
<keyword evidence="2" id="KW-0812">Transmembrane</keyword>
<evidence type="ECO:0000256" key="5">
    <source>
        <dbReference type="ARBA" id="ARBA00022989"/>
    </source>
</evidence>
<evidence type="ECO:0000256" key="1">
    <source>
        <dbReference type="ARBA" id="ARBA00004370"/>
    </source>
</evidence>
<dbReference type="Gene3D" id="2.60.40.60">
    <property type="entry name" value="Cadherins"/>
    <property type="match status" value="2"/>
</dbReference>
<evidence type="ECO:0000313" key="10">
    <source>
        <dbReference type="RefSeq" id="XP_026678453.1"/>
    </source>
</evidence>
<dbReference type="PROSITE" id="PS00232">
    <property type="entry name" value="CADHERIN_1"/>
    <property type="match status" value="1"/>
</dbReference>
<dbReference type="RefSeq" id="XP_026678453.1">
    <property type="nucleotide sequence ID" value="XM_026822652.1"/>
</dbReference>
<dbReference type="KEGG" id="dci:103507968"/>
<evidence type="ECO:0000256" key="6">
    <source>
        <dbReference type="ARBA" id="ARBA00023136"/>
    </source>
</evidence>